<dbReference type="InParanoid" id="A0A0C3DSQ9"/>
<reference evidence="2" key="2">
    <citation type="submission" date="2015-01" db="EMBL/GenBank/DDBJ databases">
        <title>Evolutionary Origins and Diversification of the Mycorrhizal Mutualists.</title>
        <authorList>
            <consortium name="DOE Joint Genome Institute"/>
            <consortium name="Mycorrhizal Genomics Consortium"/>
            <person name="Kohler A."/>
            <person name="Kuo A."/>
            <person name="Nagy L.G."/>
            <person name="Floudas D."/>
            <person name="Copeland A."/>
            <person name="Barry K.W."/>
            <person name="Cichocki N."/>
            <person name="Veneault-Fourrey C."/>
            <person name="LaButti K."/>
            <person name="Lindquist E.A."/>
            <person name="Lipzen A."/>
            <person name="Lundell T."/>
            <person name="Morin E."/>
            <person name="Murat C."/>
            <person name="Riley R."/>
            <person name="Ohm R."/>
            <person name="Sun H."/>
            <person name="Tunlid A."/>
            <person name="Henrissat B."/>
            <person name="Grigoriev I.V."/>
            <person name="Hibbett D.S."/>
            <person name="Martin F."/>
        </authorList>
    </citation>
    <scope>NUCLEOTIDE SEQUENCE [LARGE SCALE GENOMIC DNA]</scope>
    <source>
        <strain evidence="2">Foug A</strain>
    </source>
</reference>
<proteinExistence type="predicted"/>
<gene>
    <name evidence="1" type="ORF">SCLCIDRAFT_1218054</name>
</gene>
<organism evidence="1 2">
    <name type="scientific">Scleroderma citrinum Foug A</name>
    <dbReference type="NCBI Taxonomy" id="1036808"/>
    <lineage>
        <taxon>Eukaryota</taxon>
        <taxon>Fungi</taxon>
        <taxon>Dikarya</taxon>
        <taxon>Basidiomycota</taxon>
        <taxon>Agaricomycotina</taxon>
        <taxon>Agaricomycetes</taxon>
        <taxon>Agaricomycetidae</taxon>
        <taxon>Boletales</taxon>
        <taxon>Sclerodermatineae</taxon>
        <taxon>Sclerodermataceae</taxon>
        <taxon>Scleroderma</taxon>
    </lineage>
</organism>
<reference evidence="1 2" key="1">
    <citation type="submission" date="2014-04" db="EMBL/GenBank/DDBJ databases">
        <authorList>
            <consortium name="DOE Joint Genome Institute"/>
            <person name="Kuo A."/>
            <person name="Kohler A."/>
            <person name="Nagy L.G."/>
            <person name="Floudas D."/>
            <person name="Copeland A."/>
            <person name="Barry K.W."/>
            <person name="Cichocki N."/>
            <person name="Veneault-Fourrey C."/>
            <person name="LaButti K."/>
            <person name="Lindquist E.A."/>
            <person name="Lipzen A."/>
            <person name="Lundell T."/>
            <person name="Morin E."/>
            <person name="Murat C."/>
            <person name="Sun H."/>
            <person name="Tunlid A."/>
            <person name="Henrissat B."/>
            <person name="Grigoriev I.V."/>
            <person name="Hibbett D.S."/>
            <person name="Martin F."/>
            <person name="Nordberg H.P."/>
            <person name="Cantor M.N."/>
            <person name="Hua S.X."/>
        </authorList>
    </citation>
    <scope>NUCLEOTIDE SEQUENCE [LARGE SCALE GENOMIC DNA]</scope>
    <source>
        <strain evidence="1 2">Foug A</strain>
    </source>
</reference>
<sequence>MGGTQRRFSHAQLLTLMHMIHSDAIWGDRLVNTQIRSSVAFIPGRQYLQNYPRKWAVRSTLRLEGHAVGHLLTPFFLGLADRLITW</sequence>
<keyword evidence="2" id="KW-1185">Reference proteome</keyword>
<evidence type="ECO:0000313" key="2">
    <source>
        <dbReference type="Proteomes" id="UP000053989"/>
    </source>
</evidence>
<dbReference type="EMBL" id="KN822076">
    <property type="protein sequence ID" value="KIM59244.1"/>
    <property type="molecule type" value="Genomic_DNA"/>
</dbReference>
<protein>
    <submittedName>
        <fullName evidence="1">Uncharacterized protein</fullName>
    </submittedName>
</protein>
<evidence type="ECO:0000313" key="1">
    <source>
        <dbReference type="EMBL" id="KIM59244.1"/>
    </source>
</evidence>
<name>A0A0C3DSQ9_9AGAM</name>
<accession>A0A0C3DSQ9</accession>
<dbReference type="AlphaFoldDB" id="A0A0C3DSQ9"/>
<dbReference type="HOGENOM" id="CLU_2499209_0_0_1"/>
<dbReference type="Proteomes" id="UP000053989">
    <property type="component" value="Unassembled WGS sequence"/>
</dbReference>